<evidence type="ECO:0000313" key="2">
    <source>
        <dbReference type="EMBL" id="PVU92289.1"/>
    </source>
</evidence>
<feature type="chain" id="PRO_5015427632" evidence="1">
    <location>
        <begin position="21"/>
        <end position="265"/>
    </location>
</feature>
<dbReference type="Proteomes" id="UP000245383">
    <property type="component" value="Unassembled WGS sequence"/>
</dbReference>
<protein>
    <submittedName>
        <fullName evidence="2">Uncharacterized protein</fullName>
    </submittedName>
</protein>
<proteinExistence type="predicted"/>
<name>A0A2T9YJ00_9FUNG</name>
<accession>A0A2T9YJ00</accession>
<evidence type="ECO:0000256" key="1">
    <source>
        <dbReference type="SAM" id="SignalP"/>
    </source>
</evidence>
<keyword evidence="1" id="KW-0732">Signal</keyword>
<dbReference type="EMBL" id="MBFR01000168">
    <property type="protein sequence ID" value="PVU92289.1"/>
    <property type="molecule type" value="Genomic_DNA"/>
</dbReference>
<gene>
    <name evidence="2" type="ORF">BB561_003923</name>
</gene>
<reference evidence="2 3" key="1">
    <citation type="journal article" date="2018" name="MBio">
        <title>Comparative Genomics Reveals the Core Gene Toolbox for the Fungus-Insect Symbiosis.</title>
        <authorList>
            <person name="Wang Y."/>
            <person name="Stata M."/>
            <person name="Wang W."/>
            <person name="Stajich J.E."/>
            <person name="White M.M."/>
            <person name="Moncalvo J.M."/>
        </authorList>
    </citation>
    <scope>NUCLEOTIDE SEQUENCE [LARGE SCALE GENOMIC DNA]</scope>
    <source>
        <strain evidence="2 3">SWE-8-4</strain>
    </source>
</reference>
<comment type="caution">
    <text evidence="2">The sequence shown here is derived from an EMBL/GenBank/DDBJ whole genome shotgun (WGS) entry which is preliminary data.</text>
</comment>
<sequence length="265" mass="30076">MLRIDILLIFFSLQINFTLASSFGIEELGNKLDSKIPNYNYAANQLNKELPPNNYNYNAAQSSYAPTQIKYLCTSSTQLRTGEKSKTYDSYYYKNTTQNGYYYNQTKTELICGLETEIISLGNKTHACIDIFYPKSVRFFNPNGRRAFYIPIKTIFDSFITASLIDISALSDTNSLDTRRSKKKTKLRSISESVSTKALKEFIIANTCILTTPDIPELNNTKCVIEEINDNLKLVNEFTLGVNTYKLASSRNVNTANVIIELTQK</sequence>
<keyword evidence="3" id="KW-1185">Reference proteome</keyword>
<dbReference type="AlphaFoldDB" id="A0A2T9YJ00"/>
<feature type="signal peptide" evidence="1">
    <location>
        <begin position="1"/>
        <end position="20"/>
    </location>
</feature>
<evidence type="ECO:0000313" key="3">
    <source>
        <dbReference type="Proteomes" id="UP000245383"/>
    </source>
</evidence>
<organism evidence="2 3">
    <name type="scientific">Smittium simulii</name>
    <dbReference type="NCBI Taxonomy" id="133385"/>
    <lineage>
        <taxon>Eukaryota</taxon>
        <taxon>Fungi</taxon>
        <taxon>Fungi incertae sedis</taxon>
        <taxon>Zoopagomycota</taxon>
        <taxon>Kickxellomycotina</taxon>
        <taxon>Harpellomycetes</taxon>
        <taxon>Harpellales</taxon>
        <taxon>Legeriomycetaceae</taxon>
        <taxon>Smittium</taxon>
    </lineage>
</organism>